<name>A0ABU5L942_9RICK</name>
<gene>
    <name evidence="1" type="ORF">Cyrtocomes_01029</name>
</gene>
<dbReference type="Proteomes" id="UP001293791">
    <property type="component" value="Unassembled WGS sequence"/>
</dbReference>
<dbReference type="EMBL" id="JARGYT010000079">
    <property type="protein sequence ID" value="MDZ5762638.1"/>
    <property type="molecule type" value="Genomic_DNA"/>
</dbReference>
<accession>A0ABU5L942</accession>
<sequence>MQLSLNHYIRTVCMEGIADSHYICAKKAVRESSCTHSFFIKDYKLDFVAKLSGIVI</sequence>
<evidence type="ECO:0000313" key="1">
    <source>
        <dbReference type="EMBL" id="MDZ5762638.1"/>
    </source>
</evidence>
<protein>
    <submittedName>
        <fullName evidence="1">Uncharacterized protein</fullName>
    </submittedName>
</protein>
<proteinExistence type="predicted"/>
<organism evidence="1 2">
    <name type="scientific">Candidatus Cyrtobacter comes</name>
    <dbReference type="NCBI Taxonomy" id="675776"/>
    <lineage>
        <taxon>Bacteria</taxon>
        <taxon>Pseudomonadati</taxon>
        <taxon>Pseudomonadota</taxon>
        <taxon>Alphaproteobacteria</taxon>
        <taxon>Rickettsiales</taxon>
        <taxon>Candidatus Midichloriaceae</taxon>
        <taxon>Candidatus Cyrtobacter</taxon>
    </lineage>
</organism>
<comment type="caution">
    <text evidence="1">The sequence shown here is derived from an EMBL/GenBank/DDBJ whole genome shotgun (WGS) entry which is preliminary data.</text>
</comment>
<evidence type="ECO:0000313" key="2">
    <source>
        <dbReference type="Proteomes" id="UP001293791"/>
    </source>
</evidence>
<keyword evidence="2" id="KW-1185">Reference proteome</keyword>
<reference evidence="1 2" key="1">
    <citation type="submission" date="2023-02" db="EMBL/GenBank/DDBJ databases">
        <title>Host association and intracellularity evolved multiple times independently in the Rickettsiales.</title>
        <authorList>
            <person name="Castelli M."/>
            <person name="Nardi T."/>
            <person name="Gammuto L."/>
            <person name="Bellinzona G."/>
            <person name="Sabaneyeva E."/>
            <person name="Potekhin A."/>
            <person name="Serra V."/>
            <person name="Petroni G."/>
            <person name="Sassera D."/>
        </authorList>
    </citation>
    <scope>NUCLEOTIDE SEQUENCE [LARGE SCALE GENOMIC DNA]</scope>
    <source>
        <strain evidence="1 2">BOD18</strain>
    </source>
</reference>